<name>A0A1H1YMQ3_9ACTN</name>
<evidence type="ECO:0000313" key="3">
    <source>
        <dbReference type="Proteomes" id="UP000198983"/>
    </source>
</evidence>
<feature type="region of interest" description="Disordered" evidence="1">
    <location>
        <begin position="241"/>
        <end position="279"/>
    </location>
</feature>
<dbReference type="OrthoDB" id="3821731at2"/>
<reference evidence="2 3" key="1">
    <citation type="submission" date="2016-10" db="EMBL/GenBank/DDBJ databases">
        <authorList>
            <person name="de Groot N.N."/>
        </authorList>
    </citation>
    <scope>NUCLEOTIDE SEQUENCE [LARGE SCALE GENOMIC DNA]</scope>
    <source>
        <strain evidence="2 3">DSM 22024</strain>
    </source>
</reference>
<feature type="region of interest" description="Disordered" evidence="1">
    <location>
        <begin position="1"/>
        <end position="33"/>
    </location>
</feature>
<evidence type="ECO:0000313" key="2">
    <source>
        <dbReference type="EMBL" id="SDT22376.1"/>
    </source>
</evidence>
<organism evidence="2 3">
    <name type="scientific">Actinopolymorpha singaporensis</name>
    <dbReference type="NCBI Taxonomy" id="117157"/>
    <lineage>
        <taxon>Bacteria</taxon>
        <taxon>Bacillati</taxon>
        <taxon>Actinomycetota</taxon>
        <taxon>Actinomycetes</taxon>
        <taxon>Propionibacteriales</taxon>
        <taxon>Actinopolymorphaceae</taxon>
        <taxon>Actinopolymorpha</taxon>
    </lineage>
</organism>
<accession>A0A1H1YMQ3</accession>
<dbReference type="AlphaFoldDB" id="A0A1H1YMQ3"/>
<evidence type="ECO:0000256" key="1">
    <source>
        <dbReference type="SAM" id="MobiDB-lite"/>
    </source>
</evidence>
<sequence>MWTGVANTPARGRSSGIPRALRPNAADADRESARKPWVGRSYAHLVLPVPHLDERHRELFDRAVHGQADGDGDDGGEIRAGRGDRTWQVVNAEADAEPGLPVLRRQWRHPGGDSLLLVVLGWYPLVVTVGPESAASIRARRALRRVVDAVRSAGGRTVPDADLSRVLARSRERWERAVALRQVIEERRTWLEARHCRGCGEWSAYGVLHCRGCARRFAPADDAERDERGRIAAEESARAERELAELGSGAGLFADWPPRPEGADRGGGDRGGADRGADR</sequence>
<feature type="compositionally biased region" description="Basic and acidic residues" evidence="1">
    <location>
        <begin position="261"/>
        <end position="279"/>
    </location>
</feature>
<dbReference type="EMBL" id="LT629732">
    <property type="protein sequence ID" value="SDT22376.1"/>
    <property type="molecule type" value="Genomic_DNA"/>
</dbReference>
<proteinExistence type="predicted"/>
<dbReference type="RefSeq" id="WP_092656532.1">
    <property type="nucleotide sequence ID" value="NZ_LT629732.1"/>
</dbReference>
<gene>
    <name evidence="2" type="ORF">SAMN04489717_5568</name>
</gene>
<keyword evidence="3" id="KW-1185">Reference proteome</keyword>
<dbReference type="Proteomes" id="UP000198983">
    <property type="component" value="Chromosome I"/>
</dbReference>
<protein>
    <submittedName>
        <fullName evidence="2">Uncharacterized protein</fullName>
    </submittedName>
</protein>